<gene>
    <name evidence="3" type="ORF">OBRU01_06584</name>
</gene>
<feature type="compositionally biased region" description="Polar residues" evidence="1">
    <location>
        <begin position="288"/>
        <end position="302"/>
    </location>
</feature>
<feature type="region of interest" description="Disordered" evidence="1">
    <location>
        <begin position="1"/>
        <end position="26"/>
    </location>
</feature>
<feature type="region of interest" description="Disordered" evidence="1">
    <location>
        <begin position="72"/>
        <end position="145"/>
    </location>
</feature>
<dbReference type="Proteomes" id="UP000037510">
    <property type="component" value="Unassembled WGS sequence"/>
</dbReference>
<feature type="compositionally biased region" description="Low complexity" evidence="1">
    <location>
        <begin position="217"/>
        <end position="258"/>
    </location>
</feature>
<feature type="compositionally biased region" description="Pro residues" evidence="1">
    <location>
        <begin position="720"/>
        <end position="729"/>
    </location>
</feature>
<dbReference type="AlphaFoldDB" id="A0A0L7L6H3"/>
<reference evidence="3 4" key="1">
    <citation type="journal article" date="2015" name="Genome Biol. Evol.">
        <title>The genome of winter moth (Operophtera brumata) provides a genomic perspective on sexual dimorphism and phenology.</title>
        <authorList>
            <person name="Derks M.F."/>
            <person name="Smit S."/>
            <person name="Salis L."/>
            <person name="Schijlen E."/>
            <person name="Bossers A."/>
            <person name="Mateman C."/>
            <person name="Pijl A.S."/>
            <person name="de Ridder D."/>
            <person name="Groenen M.A."/>
            <person name="Visser M.E."/>
            <person name="Megens H.J."/>
        </authorList>
    </citation>
    <scope>NUCLEOTIDE SEQUENCE [LARGE SCALE GENOMIC DNA]</scope>
    <source>
        <strain evidence="3">WM2013NL</strain>
        <tissue evidence="3">Head and thorax</tissue>
    </source>
</reference>
<evidence type="ECO:0000259" key="2">
    <source>
        <dbReference type="Pfam" id="PF26583"/>
    </source>
</evidence>
<dbReference type="Pfam" id="PF26583">
    <property type="entry name" value="Spectrin_YLPM1"/>
    <property type="match status" value="1"/>
</dbReference>
<dbReference type="PANTHER" id="PTHR13413">
    <property type="entry name" value="YLP MOTIF CONTAINING PROTEIN NUCLEAR PROTEIN ZAP"/>
    <property type="match status" value="1"/>
</dbReference>
<feature type="compositionally biased region" description="Gly residues" evidence="1">
    <location>
        <begin position="553"/>
        <end position="565"/>
    </location>
</feature>
<comment type="caution">
    <text evidence="3">The sequence shown here is derived from an EMBL/GenBank/DDBJ whole genome shotgun (WGS) entry which is preliminary data.</text>
</comment>
<keyword evidence="4" id="KW-1185">Reference proteome</keyword>
<feature type="region of interest" description="Disordered" evidence="1">
    <location>
        <begin position="758"/>
        <end position="1009"/>
    </location>
</feature>
<dbReference type="InterPro" id="IPR026314">
    <property type="entry name" value="YLP_motif_con_p1"/>
</dbReference>
<feature type="compositionally biased region" description="Basic and acidic residues" evidence="1">
    <location>
        <begin position="768"/>
        <end position="1009"/>
    </location>
</feature>
<organism evidence="3 4">
    <name type="scientific">Operophtera brumata</name>
    <name type="common">Winter moth</name>
    <name type="synonym">Phalaena brumata</name>
    <dbReference type="NCBI Taxonomy" id="104452"/>
    <lineage>
        <taxon>Eukaryota</taxon>
        <taxon>Metazoa</taxon>
        <taxon>Ecdysozoa</taxon>
        <taxon>Arthropoda</taxon>
        <taxon>Hexapoda</taxon>
        <taxon>Insecta</taxon>
        <taxon>Pterygota</taxon>
        <taxon>Neoptera</taxon>
        <taxon>Endopterygota</taxon>
        <taxon>Lepidoptera</taxon>
        <taxon>Glossata</taxon>
        <taxon>Ditrysia</taxon>
        <taxon>Geometroidea</taxon>
        <taxon>Geometridae</taxon>
        <taxon>Larentiinae</taxon>
        <taxon>Operophtera</taxon>
    </lineage>
</organism>
<feature type="compositionally biased region" description="Low complexity" evidence="1">
    <location>
        <begin position="650"/>
        <end position="675"/>
    </location>
</feature>
<feature type="region of interest" description="Disordered" evidence="1">
    <location>
        <begin position="390"/>
        <end position="734"/>
    </location>
</feature>
<feature type="compositionally biased region" description="Polar residues" evidence="1">
    <location>
        <begin position="390"/>
        <end position="467"/>
    </location>
</feature>
<dbReference type="InterPro" id="IPR058903">
    <property type="entry name" value="Spectrin_YLPM1-like"/>
</dbReference>
<feature type="domain" description="YLPM1-like spectrin repeat" evidence="2">
    <location>
        <begin position="145"/>
        <end position="222"/>
    </location>
</feature>
<evidence type="ECO:0000256" key="1">
    <source>
        <dbReference type="SAM" id="MobiDB-lite"/>
    </source>
</evidence>
<dbReference type="InterPro" id="IPR027417">
    <property type="entry name" value="P-loop_NTPase"/>
</dbReference>
<dbReference type="EMBL" id="JTDY01002691">
    <property type="protein sequence ID" value="KOB70911.1"/>
    <property type="molecule type" value="Genomic_DNA"/>
</dbReference>
<evidence type="ECO:0000313" key="4">
    <source>
        <dbReference type="Proteomes" id="UP000037510"/>
    </source>
</evidence>
<feature type="region of interest" description="Disordered" evidence="1">
    <location>
        <begin position="346"/>
        <end position="366"/>
    </location>
</feature>
<dbReference type="GO" id="GO:0032204">
    <property type="term" value="P:regulation of telomere maintenance"/>
    <property type="evidence" value="ECO:0007669"/>
    <property type="project" value="TreeGrafter"/>
</dbReference>
<feature type="compositionally biased region" description="Polar residues" evidence="1">
    <location>
        <begin position="266"/>
        <end position="280"/>
    </location>
</feature>
<dbReference type="Gene3D" id="3.40.50.300">
    <property type="entry name" value="P-loop containing nucleotide triphosphate hydrolases"/>
    <property type="match status" value="1"/>
</dbReference>
<feature type="non-terminal residue" evidence="3">
    <location>
        <position position="1202"/>
    </location>
</feature>
<feature type="compositionally biased region" description="Low complexity" evidence="1">
    <location>
        <begin position="123"/>
        <end position="136"/>
    </location>
</feature>
<name>A0A0L7L6H3_OPEBR</name>
<feature type="compositionally biased region" description="Low complexity" evidence="1">
    <location>
        <begin position="586"/>
        <end position="619"/>
    </location>
</feature>
<feature type="compositionally biased region" description="Gly residues" evidence="1">
    <location>
        <begin position="475"/>
        <end position="492"/>
    </location>
</feature>
<dbReference type="GO" id="GO:0005634">
    <property type="term" value="C:nucleus"/>
    <property type="evidence" value="ECO:0007669"/>
    <property type="project" value="InterPro"/>
</dbReference>
<feature type="compositionally biased region" description="Polar residues" evidence="1">
    <location>
        <begin position="512"/>
        <end position="522"/>
    </location>
</feature>
<dbReference type="PANTHER" id="PTHR13413:SF0">
    <property type="entry name" value="YLP MOTIF-CONTAINING PROTEIN 1"/>
    <property type="match status" value="1"/>
</dbReference>
<feature type="compositionally biased region" description="Pro residues" evidence="1">
    <location>
        <begin position="76"/>
        <end position="99"/>
    </location>
</feature>
<accession>A0A0L7L6H3</accession>
<feature type="compositionally biased region" description="Gly residues" evidence="1">
    <location>
        <begin position="573"/>
        <end position="585"/>
    </location>
</feature>
<dbReference type="STRING" id="104452.A0A0L7L6H3"/>
<feature type="region of interest" description="Disordered" evidence="1">
    <location>
        <begin position="214"/>
        <end position="313"/>
    </location>
</feature>
<evidence type="ECO:0000313" key="3">
    <source>
        <dbReference type="EMBL" id="KOB70911.1"/>
    </source>
</evidence>
<protein>
    <submittedName>
        <fullName evidence="3">Putative YLP motif containing 1</fullName>
    </submittedName>
</protein>
<proteinExistence type="predicted"/>
<sequence>MAWSAPNHAQWNSGMAGMPMQDMMNSGSFTPEQWALMQQQNWQQWTQWQQQYSQWQNQFGDKYAQQLQAVQSMGGIPPPPPVGAVPPPPPDKPPPPPPHENNQPLFNNKDKPSPTPTPPVQRNNTNYNTNSGTGNNQWSYSTDPQPAVNAEALKKLAEEERLFDIQFQKWEEEIDKWRQENVNHPDKQAYKDYESKFEACRKQLLERRQQMKTKRATLLNNPTQPTTTGNTSIAPSPSISSNQNSTSQIPQSQNTPQNKSYERQYDSPQSSNIRNNTSVVPQDRYESYHQSVSDSNNYTTHGNHAPVSHGANKLDNSTFLPTASSGKGIPGLDLVPDSHANKKQEVIDLSDDQPETQGKAPDYSTISMGISNILGDEKIMNILSLVRSYQPAQETEPDNATPSAFKNDNRNQNFNQSQQYGDRQSKMPNNRQGQPNQDSQYQPPNQGGNYNRQDGMQQDQIFDQNNHYGGPNMRGPGGTGGPRGPGGSGGPGPSGPHGHSMQQGNAGMRQGGPTNFGMNQSGPGMHQGGPGMKPSGPGMQQGGPGMRPSGPGMHQGGPMQQGGPGMRPSGPGMHQGGPMQQGGPGMRPSGPGMHPGGPMQQGGPSMRPSGPGMRPSGPGMQQGGLGTRPSGPGNQQGPGMRQSGPNMQHGGPNMQQGGSNMQQGSPNMQQGGPNMQQPPPLMGNRISNPSNGPGRPPLQDVSSQQNADYYGGPQGGPHSAIPPPQPPKPKWVEDPLFTPSIVVEYEHKPLRLKARDFIEPVHTFDYNHISKDNEYKKKDFEHEADELFTRKPRRSERDNAEDRFRDQGHRDLYQRDYERRGTRDDFRDMPKDIREIRGEPRDTREPRGLRDMREPRDMREQRDFRDVRGEQRDFRGESRDYRGESIDVREPRERDSRDDSNPRDRPRDGARDDFERRRDDRYDERKRDDRDRYGNRRVLNDDQRDRDSNRDFNRDRRDGRRDENRDVRSDDNRDARRDESRDSRRDDNRIRSASRDEDSRKRGLSRESDVKKQSLKYEYDAASEETYTNSLKRAFKRSLTDGYFSFLIYDAANISLQNYADIWNFSRQSGFQVYICTMEQDVQTCLKRNIHNRTLDDLQVMASRFFPTPVHHIQLDATTLLQNAAIEDVHMEDVDDVVMIDDLPEAEVESVFTSKWEKMDDAAKLARLDGTSKPLRPSQLSMEDYLQIDDWTPNKAKPGKKT</sequence>